<organism evidence="3 4">
    <name type="scientific">Microbacterium aurum</name>
    <dbReference type="NCBI Taxonomy" id="36805"/>
    <lineage>
        <taxon>Bacteria</taxon>
        <taxon>Bacillati</taxon>
        <taxon>Actinomycetota</taxon>
        <taxon>Actinomycetes</taxon>
        <taxon>Micrococcales</taxon>
        <taxon>Microbacteriaceae</taxon>
        <taxon>Microbacterium</taxon>
    </lineage>
</organism>
<feature type="domain" description="DUF1206" evidence="2">
    <location>
        <begin position="21"/>
        <end position="85"/>
    </location>
</feature>
<evidence type="ECO:0000256" key="1">
    <source>
        <dbReference type="SAM" id="Phobius"/>
    </source>
</evidence>
<keyword evidence="4" id="KW-1185">Reference proteome</keyword>
<name>A0A1P8UCW8_9MICO</name>
<feature type="transmembrane region" description="Helical" evidence="1">
    <location>
        <begin position="61"/>
        <end position="82"/>
    </location>
</feature>
<feature type="domain" description="DUF1206" evidence="2">
    <location>
        <begin position="192"/>
        <end position="260"/>
    </location>
</feature>
<dbReference type="AlphaFoldDB" id="A0A1P8UCW8"/>
<gene>
    <name evidence="3" type="ORF">BOH66_12095</name>
</gene>
<sequence>MKAAARDAEASTPLRALARGGYAANGVVHVLIGTIALAIAFGGQGEGDQSGAFRAIGDAPLGFLALWLLAVLLWALGVWHLVAGVAVSRRSDVKKWAVRVAEFGQAIVFVALGVISASVALGARPDAEQTAEDASRGVVAIPGGAVLLGAVGLGIGIGGIAFVVMGVRRSFRSKVAIPPGRLGRAVTVLGVIGFIAKGVSLAIIGVLLVVAAVAVDPAAAGGLDGAIDALLGVVGGPFLVGFVGAGFVAYGVFCFFRARYAKL</sequence>
<dbReference type="Proteomes" id="UP000187185">
    <property type="component" value="Chromosome"/>
</dbReference>
<protein>
    <recommendedName>
        <fullName evidence="2">DUF1206 domain-containing protein</fullName>
    </recommendedName>
</protein>
<feature type="transmembrane region" description="Helical" evidence="1">
    <location>
        <begin position="21"/>
        <end position="41"/>
    </location>
</feature>
<feature type="transmembrane region" description="Helical" evidence="1">
    <location>
        <begin position="143"/>
        <end position="167"/>
    </location>
</feature>
<feature type="transmembrane region" description="Helical" evidence="1">
    <location>
        <begin position="188"/>
        <end position="214"/>
    </location>
</feature>
<dbReference type="InterPro" id="IPR009597">
    <property type="entry name" value="DUF1206"/>
</dbReference>
<keyword evidence="1" id="KW-0472">Membrane</keyword>
<feature type="domain" description="DUF1206" evidence="2">
    <location>
        <begin position="104"/>
        <end position="169"/>
    </location>
</feature>
<evidence type="ECO:0000313" key="4">
    <source>
        <dbReference type="Proteomes" id="UP000187185"/>
    </source>
</evidence>
<dbReference type="Pfam" id="PF06724">
    <property type="entry name" value="DUF1206"/>
    <property type="match status" value="3"/>
</dbReference>
<evidence type="ECO:0000313" key="3">
    <source>
        <dbReference type="EMBL" id="APZ35885.1"/>
    </source>
</evidence>
<dbReference type="OrthoDB" id="4989054at2"/>
<keyword evidence="1" id="KW-0812">Transmembrane</keyword>
<feature type="transmembrane region" description="Helical" evidence="1">
    <location>
        <begin position="234"/>
        <end position="256"/>
    </location>
</feature>
<dbReference type="EMBL" id="CP018762">
    <property type="protein sequence ID" value="APZ35885.1"/>
    <property type="molecule type" value="Genomic_DNA"/>
</dbReference>
<reference evidence="3 4" key="1">
    <citation type="submission" date="2016-12" db="EMBL/GenBank/DDBJ databases">
        <title>Complete genome sequence of Microbacterium aurum KACC 15219.</title>
        <authorList>
            <person name="Jung Y."/>
            <person name="Shin J.-H."/>
            <person name="Lee Y.-J."/>
            <person name="Yi H."/>
            <person name="Bahn Y.-S."/>
            <person name="Kim J.F."/>
            <person name="Lee D.-W."/>
        </authorList>
    </citation>
    <scope>NUCLEOTIDE SEQUENCE [LARGE SCALE GENOMIC DNA]</scope>
    <source>
        <strain evidence="3 4">KACC 15219</strain>
    </source>
</reference>
<dbReference type="KEGG" id="maur:BOH66_12095"/>
<evidence type="ECO:0000259" key="2">
    <source>
        <dbReference type="Pfam" id="PF06724"/>
    </source>
</evidence>
<feature type="transmembrane region" description="Helical" evidence="1">
    <location>
        <begin position="103"/>
        <end position="123"/>
    </location>
</feature>
<proteinExistence type="predicted"/>
<dbReference type="STRING" id="36805.BOH66_12095"/>
<accession>A0A1P8UCW8</accession>
<keyword evidence="1" id="KW-1133">Transmembrane helix</keyword>